<sequence length="464" mass="52912">MLQEIKPWESNSTKFSLQIADICHKKFKTIGKNGKPLAFQNNSEWTVLAGIVACHIKESGEYYLDCISLGSGLKCLPQSKLCKTGNLIHDSHAEILTRRGFLKFIIDEMKSVLNSESTYFCLNNTNYPPFKLKDNITFHMYISQAPCGDASVTSTTLNQPPEEAELYNNSYNRNIDSQNQIFNDCEVKVYNMKDGFRRGRIDYESFGVLRTKPGRIDSEPTLSMSCSDKIAQWNVVGLQSALLSELISPIYLSSITVGDMFYLEDLNRALYDRLQGLTNLPHGYLLHRPVIIPASEKFERSKSYLSECLLDKDLIPSSTAIIWIKGFKSAEILVSGKKQGTIKSKTTSLYWSKARSLVTKLSLFQNLENLLSQIPRSLIPYDLIQFTEPNLQKNFTYSMLKSTSKNYQNAKQALRSQKFHEWIKCPSEIYESFNLHVIAGSFIHYSCFKWLTEKMSARESNVII</sequence>
<dbReference type="Proteomes" id="UP000789860">
    <property type="component" value="Unassembled WGS sequence"/>
</dbReference>
<comment type="caution">
    <text evidence="1">The sequence shown here is derived from an EMBL/GenBank/DDBJ whole genome shotgun (WGS) entry which is preliminary data.</text>
</comment>
<evidence type="ECO:0000313" key="1">
    <source>
        <dbReference type="EMBL" id="CAG8444980.1"/>
    </source>
</evidence>
<reference evidence="1" key="1">
    <citation type="submission" date="2021-06" db="EMBL/GenBank/DDBJ databases">
        <authorList>
            <person name="Kallberg Y."/>
            <person name="Tangrot J."/>
            <person name="Rosling A."/>
        </authorList>
    </citation>
    <scope>NUCLEOTIDE SEQUENCE</scope>
    <source>
        <strain evidence="1">AU212A</strain>
    </source>
</reference>
<accession>A0ACA9K062</accession>
<organism evidence="1 2">
    <name type="scientific">Scutellospora calospora</name>
    <dbReference type="NCBI Taxonomy" id="85575"/>
    <lineage>
        <taxon>Eukaryota</taxon>
        <taxon>Fungi</taxon>
        <taxon>Fungi incertae sedis</taxon>
        <taxon>Mucoromycota</taxon>
        <taxon>Glomeromycotina</taxon>
        <taxon>Glomeromycetes</taxon>
        <taxon>Diversisporales</taxon>
        <taxon>Gigasporaceae</taxon>
        <taxon>Scutellospora</taxon>
    </lineage>
</organism>
<dbReference type="EMBL" id="CAJVPM010000464">
    <property type="protein sequence ID" value="CAG8444980.1"/>
    <property type="molecule type" value="Genomic_DNA"/>
</dbReference>
<proteinExistence type="predicted"/>
<protein>
    <submittedName>
        <fullName evidence="1">4655_t:CDS:1</fullName>
    </submittedName>
</protein>
<gene>
    <name evidence="1" type="ORF">SCALOS_LOCUS870</name>
</gene>
<name>A0ACA9K062_9GLOM</name>
<evidence type="ECO:0000313" key="2">
    <source>
        <dbReference type="Proteomes" id="UP000789860"/>
    </source>
</evidence>
<keyword evidence="2" id="KW-1185">Reference proteome</keyword>